<keyword evidence="2" id="KW-1185">Reference proteome</keyword>
<gene>
    <name evidence="1" type="ORF">OUZ56_005060</name>
</gene>
<proteinExistence type="predicted"/>
<protein>
    <submittedName>
        <fullName evidence="1">Uncharacterized protein</fullName>
    </submittedName>
</protein>
<evidence type="ECO:0000313" key="1">
    <source>
        <dbReference type="EMBL" id="KAK4003288.1"/>
    </source>
</evidence>
<sequence>MQRKDVPVQTTEPWATCRLGLGDWDEVSNSADVMASRGCFERQRVARVTTSELMEKNELDEDMSGFKYSYWGQSKTLRLLHMITRTLFET</sequence>
<reference evidence="1 2" key="1">
    <citation type="journal article" date="2023" name="Nucleic Acids Res.">
        <title>The hologenome of Daphnia magna reveals possible DNA methylation and microbiome-mediated evolution of the host genome.</title>
        <authorList>
            <person name="Chaturvedi A."/>
            <person name="Li X."/>
            <person name="Dhandapani V."/>
            <person name="Marshall H."/>
            <person name="Kissane S."/>
            <person name="Cuenca-Cambronero M."/>
            <person name="Asole G."/>
            <person name="Calvet F."/>
            <person name="Ruiz-Romero M."/>
            <person name="Marangio P."/>
            <person name="Guigo R."/>
            <person name="Rago D."/>
            <person name="Mirbahai L."/>
            <person name="Eastwood N."/>
            <person name="Colbourne J.K."/>
            <person name="Zhou J."/>
            <person name="Mallon E."/>
            <person name="Orsini L."/>
        </authorList>
    </citation>
    <scope>NUCLEOTIDE SEQUENCE [LARGE SCALE GENOMIC DNA]</scope>
    <source>
        <strain evidence="1">LRV0_1</strain>
    </source>
</reference>
<accession>A0ABQ9YRP8</accession>
<dbReference type="EMBL" id="JAOYFB010000001">
    <property type="protein sequence ID" value="KAK4003288.1"/>
    <property type="molecule type" value="Genomic_DNA"/>
</dbReference>
<organism evidence="1 2">
    <name type="scientific">Daphnia magna</name>
    <dbReference type="NCBI Taxonomy" id="35525"/>
    <lineage>
        <taxon>Eukaryota</taxon>
        <taxon>Metazoa</taxon>
        <taxon>Ecdysozoa</taxon>
        <taxon>Arthropoda</taxon>
        <taxon>Crustacea</taxon>
        <taxon>Branchiopoda</taxon>
        <taxon>Diplostraca</taxon>
        <taxon>Cladocera</taxon>
        <taxon>Anomopoda</taxon>
        <taxon>Daphniidae</taxon>
        <taxon>Daphnia</taxon>
    </lineage>
</organism>
<name>A0ABQ9YRP8_9CRUS</name>
<evidence type="ECO:0000313" key="2">
    <source>
        <dbReference type="Proteomes" id="UP001234178"/>
    </source>
</evidence>
<comment type="caution">
    <text evidence="1">The sequence shown here is derived from an EMBL/GenBank/DDBJ whole genome shotgun (WGS) entry which is preliminary data.</text>
</comment>
<dbReference type="Proteomes" id="UP001234178">
    <property type="component" value="Unassembled WGS sequence"/>
</dbReference>